<dbReference type="InterPro" id="IPR016142">
    <property type="entry name" value="Citrate_synth-like_lrg_a-sub"/>
</dbReference>
<dbReference type="NCBIfam" id="TIGR01800">
    <property type="entry name" value="cit_synth_II"/>
    <property type="match status" value="1"/>
</dbReference>
<dbReference type="PIRSF" id="PIRSF001369">
    <property type="entry name" value="Citrate_synth"/>
    <property type="match status" value="1"/>
</dbReference>
<dbReference type="PROSITE" id="PS00480">
    <property type="entry name" value="CITRATE_SYNTHASE"/>
    <property type="match status" value="1"/>
</dbReference>
<evidence type="ECO:0000256" key="4">
    <source>
        <dbReference type="ARBA" id="ARBA00022679"/>
    </source>
</evidence>
<comment type="catalytic activity">
    <reaction evidence="5">
        <text>oxaloacetate + acetyl-CoA + H2O = citrate + CoA + H(+)</text>
        <dbReference type="Rhea" id="RHEA:16845"/>
        <dbReference type="ChEBI" id="CHEBI:15377"/>
        <dbReference type="ChEBI" id="CHEBI:15378"/>
        <dbReference type="ChEBI" id="CHEBI:16452"/>
        <dbReference type="ChEBI" id="CHEBI:16947"/>
        <dbReference type="ChEBI" id="CHEBI:57287"/>
        <dbReference type="ChEBI" id="CHEBI:57288"/>
        <dbReference type="EC" id="2.3.3.16"/>
    </reaction>
</comment>
<dbReference type="InterPro" id="IPR002020">
    <property type="entry name" value="Citrate_synthase"/>
</dbReference>
<dbReference type="InterPro" id="IPR024176">
    <property type="entry name" value="Citrate_synthase_bac-typ"/>
</dbReference>
<evidence type="ECO:0000256" key="8">
    <source>
        <dbReference type="SAM" id="MobiDB-lite"/>
    </source>
</evidence>
<dbReference type="PANTHER" id="PTHR11739">
    <property type="entry name" value="CITRATE SYNTHASE"/>
    <property type="match status" value="1"/>
</dbReference>
<feature type="region of interest" description="Disordered" evidence="8">
    <location>
        <begin position="1"/>
        <end position="23"/>
    </location>
</feature>
<keyword evidence="10" id="KW-1185">Reference proteome</keyword>
<proteinExistence type="inferred from homology"/>
<dbReference type="Gene3D" id="1.10.580.10">
    <property type="entry name" value="Citrate Synthase, domain 1"/>
    <property type="match status" value="1"/>
</dbReference>
<dbReference type="EMBL" id="JAXUBE010000052">
    <property type="protein sequence ID" value="MEB2664371.1"/>
    <property type="molecule type" value="Genomic_DNA"/>
</dbReference>
<organism evidence="9 10">
    <name type="scientific">Bordetella parapertussis</name>
    <dbReference type="NCBI Taxonomy" id="519"/>
    <lineage>
        <taxon>Bacteria</taxon>
        <taxon>Pseudomonadati</taxon>
        <taxon>Pseudomonadota</taxon>
        <taxon>Betaproteobacteria</taxon>
        <taxon>Burkholderiales</taxon>
        <taxon>Alcaligenaceae</taxon>
        <taxon>Bordetella</taxon>
    </lineage>
</organism>
<dbReference type="SUPFAM" id="SSF48256">
    <property type="entry name" value="Citrate synthase"/>
    <property type="match status" value="1"/>
</dbReference>
<name>A0ABU5X705_BORPP</name>
<dbReference type="NCBIfam" id="NF009006">
    <property type="entry name" value="PRK12351.1"/>
    <property type="match status" value="1"/>
</dbReference>
<dbReference type="InterPro" id="IPR036969">
    <property type="entry name" value="Citrate_synthase_sf"/>
</dbReference>
<dbReference type="InterPro" id="IPR019810">
    <property type="entry name" value="Citrate_synthase_AS"/>
</dbReference>
<reference evidence="9 10" key="1">
    <citation type="submission" date="2023-12" db="EMBL/GenBank/DDBJ databases">
        <title>Draft Genome Sequences of Bordetella parapertussis clinical Isolates from Colombia, 2023.</title>
        <authorList>
            <person name="Montilla E.A."/>
            <person name="Rojas F."/>
            <person name="Vargas M.N."/>
            <person name="Bonilla V."/>
            <person name="Duarte C."/>
        </authorList>
    </citation>
    <scope>NUCLEOTIDE SEQUENCE [LARGE SCALE GENOMIC DNA]</scope>
    <source>
        <strain evidence="9 10">320001806</strain>
    </source>
</reference>
<dbReference type="GeneID" id="93205016"/>
<dbReference type="PRINTS" id="PR00143">
    <property type="entry name" value="CITRTSNTHASE"/>
</dbReference>
<dbReference type="Pfam" id="PF00285">
    <property type="entry name" value="Citrate_synt"/>
    <property type="match status" value="1"/>
</dbReference>
<sequence>MSTSQKKPTVQQKKPAAQPAEKAAFKPKKSVALSGVVAGNTALCTVGRTGNDLHYRGYDILDFAGSAEFEEIAHLLVHGKLPNKAELKAYKEKLRALRGLPAQLQNVLECLPASSHPMDVMRTAVSVLGCVLPEKDDHNTPGARDIADRLMANLGSALLYWYHYSHNGRVIDVQTDDDSIGGHFLHLLHGAKPSDEWVRAMHTSLILYAEHEFNASTFTGRVIAGTGSDMYSSITGAIGALRGPKHGGANEVAFEVQKRYETPDEAEADTRQRVENKEVIIGFGHPVYTVSDPRNKVIKDVAKKLSRKAGSTKMFDIAERLETVMWDIKKMFPNLDWFSAVSYHMMGVPTAMFTPLFVIARTAGWSAHIIEQRIDNKIIRPTANYVGPEDQTYVPISKRA</sequence>
<keyword evidence="9" id="KW-0012">Acyltransferase</keyword>
<dbReference type="RefSeq" id="WP_010928963.1">
    <property type="nucleotide sequence ID" value="NZ_AP019378.2"/>
</dbReference>
<comment type="pathway">
    <text evidence="1">Carbohydrate metabolism; tricarboxylic acid cycle; isocitrate from oxaloacetate: step 1/2.</text>
</comment>
<evidence type="ECO:0000256" key="6">
    <source>
        <dbReference type="PIRNR" id="PIRNR001369"/>
    </source>
</evidence>
<evidence type="ECO:0000256" key="5">
    <source>
        <dbReference type="ARBA" id="ARBA00049288"/>
    </source>
</evidence>
<dbReference type="PANTHER" id="PTHR11739:SF25">
    <property type="entry name" value="CITRATE SYNTHASE-RELATED PROTEIN DDB_G0287281"/>
    <property type="match status" value="1"/>
</dbReference>
<evidence type="ECO:0000313" key="10">
    <source>
        <dbReference type="Proteomes" id="UP001324595"/>
    </source>
</evidence>
<dbReference type="InterPro" id="IPR011278">
    <property type="entry name" value="2-MeCitrate/Citrate_synth_II"/>
</dbReference>
<dbReference type="GO" id="GO:0050440">
    <property type="term" value="F:2-methylcitrate synthase activity"/>
    <property type="evidence" value="ECO:0007669"/>
    <property type="project" value="UniProtKB-EC"/>
</dbReference>
<dbReference type="InterPro" id="IPR016143">
    <property type="entry name" value="Citrate_synth-like_sm_a-sub"/>
</dbReference>
<feature type="compositionally biased region" description="Low complexity" evidence="8">
    <location>
        <begin position="1"/>
        <end position="22"/>
    </location>
</feature>
<evidence type="ECO:0000256" key="3">
    <source>
        <dbReference type="ARBA" id="ARBA00022532"/>
    </source>
</evidence>
<evidence type="ECO:0000256" key="7">
    <source>
        <dbReference type="RuleBase" id="RU003406"/>
    </source>
</evidence>
<gene>
    <name evidence="9" type="primary">prpC</name>
    <name evidence="9" type="ORF">U5T69_14480</name>
</gene>
<dbReference type="Proteomes" id="UP001324595">
    <property type="component" value="Unassembled WGS sequence"/>
</dbReference>
<comment type="caution">
    <text evidence="9">The sequence shown here is derived from an EMBL/GenBank/DDBJ whole genome shotgun (WGS) entry which is preliminary data.</text>
</comment>
<accession>A0ABU5X705</accession>
<dbReference type="GO" id="GO:0036440">
    <property type="term" value="F:citrate synthase activity"/>
    <property type="evidence" value="ECO:0007669"/>
    <property type="project" value="UniProtKB-EC"/>
</dbReference>
<evidence type="ECO:0000256" key="2">
    <source>
        <dbReference type="ARBA" id="ARBA00010566"/>
    </source>
</evidence>
<evidence type="ECO:0000313" key="9">
    <source>
        <dbReference type="EMBL" id="MEB2664371.1"/>
    </source>
</evidence>
<keyword evidence="4 6" id="KW-0808">Transferase</keyword>
<comment type="similarity">
    <text evidence="2 6 7">Belongs to the citrate synthase family.</text>
</comment>
<protein>
    <recommendedName>
        <fullName evidence="6">Citrate synthase</fullName>
    </recommendedName>
</protein>
<evidence type="ECO:0000256" key="1">
    <source>
        <dbReference type="ARBA" id="ARBA00004751"/>
    </source>
</evidence>
<keyword evidence="3" id="KW-0816">Tricarboxylic acid cycle</keyword>
<dbReference type="Gene3D" id="1.10.230.10">
    <property type="entry name" value="Cytochrome P450-Terp, domain 2"/>
    <property type="match status" value="1"/>
</dbReference>